<dbReference type="PROSITE" id="PS51063">
    <property type="entry name" value="HTH_CRP_2"/>
    <property type="match status" value="1"/>
</dbReference>
<dbReference type="GO" id="GO:0003677">
    <property type="term" value="F:DNA binding"/>
    <property type="evidence" value="ECO:0007669"/>
    <property type="project" value="UniProtKB-KW"/>
</dbReference>
<dbReference type="InterPro" id="IPR050397">
    <property type="entry name" value="Env_Response_Regulators"/>
</dbReference>
<dbReference type="SUPFAM" id="SSF51206">
    <property type="entry name" value="cAMP-binding domain-like"/>
    <property type="match status" value="1"/>
</dbReference>
<dbReference type="PANTHER" id="PTHR24567">
    <property type="entry name" value="CRP FAMILY TRANSCRIPTIONAL REGULATORY PROTEIN"/>
    <property type="match status" value="1"/>
</dbReference>
<keyword evidence="2" id="KW-0238">DNA-binding</keyword>
<dbReference type="PROSITE" id="PS50042">
    <property type="entry name" value="CNMP_BINDING_3"/>
    <property type="match status" value="1"/>
</dbReference>
<dbReference type="CDD" id="cd00038">
    <property type="entry name" value="CAP_ED"/>
    <property type="match status" value="1"/>
</dbReference>
<evidence type="ECO:0000313" key="9">
    <source>
        <dbReference type="Proteomes" id="UP000255139"/>
    </source>
</evidence>
<dbReference type="InterPro" id="IPR018490">
    <property type="entry name" value="cNMP-bd_dom_sf"/>
</dbReference>
<protein>
    <submittedName>
        <fullName evidence="7">Crp/Fnr family transcriptional regulator</fullName>
    </submittedName>
    <submittedName>
        <fullName evidence="6">Putative transcriptional regulator</fullName>
    </submittedName>
</protein>
<dbReference type="Proteomes" id="UP000029922">
    <property type="component" value="Unassembled WGS sequence"/>
</dbReference>
<feature type="domain" description="HTH crp-type" evidence="5">
    <location>
        <begin position="127"/>
        <end position="193"/>
    </location>
</feature>
<proteinExistence type="predicted"/>
<sequence>MQRHLELLCKIGRKVVYEENSILFFEGEEARNLFLLLHGRVRLYKNIEQGMYRKEQTLHIFDEINFIAEMPFFTQSNYPANAQTIQQSEIIIINTQSFKNHLQDSEFCMLFISSLCQKIQILESHIKSQSQSLQERFLAFIRANEKELENMSQRHIARHLNTNPESLSRLIKSLKKQGIIDTNKGKVIAINRKSLEEYMFIQ</sequence>
<keyword evidence="9" id="KW-1185">Reference proteome</keyword>
<dbReference type="Pfam" id="PF00027">
    <property type="entry name" value="cNMP_binding"/>
    <property type="match status" value="1"/>
</dbReference>
<evidence type="ECO:0000259" key="5">
    <source>
        <dbReference type="PROSITE" id="PS51063"/>
    </source>
</evidence>
<feature type="domain" description="Cyclic nucleotide-binding" evidence="4">
    <location>
        <begin position="17"/>
        <end position="102"/>
    </location>
</feature>
<keyword evidence="1" id="KW-0805">Transcription regulation</keyword>
<dbReference type="InterPro" id="IPR012318">
    <property type="entry name" value="HTH_CRP"/>
</dbReference>
<organism evidence="6 9">
    <name type="scientific">Helicobacter muridarum</name>
    <dbReference type="NCBI Taxonomy" id="216"/>
    <lineage>
        <taxon>Bacteria</taxon>
        <taxon>Pseudomonadati</taxon>
        <taxon>Campylobacterota</taxon>
        <taxon>Epsilonproteobacteria</taxon>
        <taxon>Campylobacterales</taxon>
        <taxon>Helicobacteraceae</taxon>
        <taxon>Helicobacter</taxon>
    </lineage>
</organism>
<dbReference type="EMBL" id="JRPD02000023">
    <property type="protein sequence ID" value="TLD98811.1"/>
    <property type="molecule type" value="Genomic_DNA"/>
</dbReference>
<reference evidence="6 9" key="2">
    <citation type="submission" date="2018-06" db="EMBL/GenBank/DDBJ databases">
        <authorList>
            <consortium name="Pathogen Informatics"/>
            <person name="Doyle S."/>
        </authorList>
    </citation>
    <scope>NUCLEOTIDE SEQUENCE [LARGE SCALE GENOMIC DNA]</scope>
    <source>
        <strain evidence="6 9">NCTC12714</strain>
    </source>
</reference>
<dbReference type="PANTHER" id="PTHR24567:SF26">
    <property type="entry name" value="REGULATORY PROTEIN YEIL"/>
    <property type="match status" value="1"/>
</dbReference>
<dbReference type="GO" id="GO:0005829">
    <property type="term" value="C:cytosol"/>
    <property type="evidence" value="ECO:0007669"/>
    <property type="project" value="TreeGrafter"/>
</dbReference>
<evidence type="ECO:0000256" key="3">
    <source>
        <dbReference type="ARBA" id="ARBA00023163"/>
    </source>
</evidence>
<dbReference type="EMBL" id="UGJE01000002">
    <property type="protein sequence ID" value="STQ85789.1"/>
    <property type="molecule type" value="Genomic_DNA"/>
</dbReference>
<gene>
    <name evidence="7" type="ORF">LS73_008290</name>
    <name evidence="6" type="ORF">NCTC12714_00577</name>
</gene>
<dbReference type="SUPFAM" id="SSF46785">
    <property type="entry name" value="Winged helix' DNA-binding domain"/>
    <property type="match status" value="1"/>
</dbReference>
<evidence type="ECO:0000313" key="8">
    <source>
        <dbReference type="Proteomes" id="UP000029922"/>
    </source>
</evidence>
<evidence type="ECO:0000313" key="6">
    <source>
        <dbReference type="EMBL" id="STQ85789.1"/>
    </source>
</evidence>
<dbReference type="InterPro" id="IPR036390">
    <property type="entry name" value="WH_DNA-bd_sf"/>
</dbReference>
<dbReference type="Pfam" id="PF13545">
    <property type="entry name" value="HTH_Crp_2"/>
    <property type="match status" value="1"/>
</dbReference>
<dbReference type="GO" id="GO:0003700">
    <property type="term" value="F:DNA-binding transcription factor activity"/>
    <property type="evidence" value="ECO:0007669"/>
    <property type="project" value="TreeGrafter"/>
</dbReference>
<dbReference type="STRING" id="216.LS73_03355"/>
<keyword evidence="3" id="KW-0804">Transcription</keyword>
<dbReference type="AlphaFoldDB" id="A0A099TWN7"/>
<name>A0A099TWN7_9HELI</name>
<dbReference type="Gene3D" id="2.60.120.10">
    <property type="entry name" value="Jelly Rolls"/>
    <property type="match status" value="1"/>
</dbReference>
<accession>A0A099TWN7</accession>
<dbReference type="SMART" id="SM00419">
    <property type="entry name" value="HTH_CRP"/>
    <property type="match status" value="1"/>
</dbReference>
<dbReference type="RefSeq" id="WP_034557577.1">
    <property type="nucleotide sequence ID" value="NZ_FZML01000041.1"/>
</dbReference>
<dbReference type="InterPro" id="IPR000595">
    <property type="entry name" value="cNMP-bd_dom"/>
</dbReference>
<dbReference type="OrthoDB" id="9815457at2"/>
<evidence type="ECO:0000256" key="2">
    <source>
        <dbReference type="ARBA" id="ARBA00023125"/>
    </source>
</evidence>
<evidence type="ECO:0000256" key="1">
    <source>
        <dbReference type="ARBA" id="ARBA00023015"/>
    </source>
</evidence>
<dbReference type="InterPro" id="IPR014710">
    <property type="entry name" value="RmlC-like_jellyroll"/>
</dbReference>
<evidence type="ECO:0000313" key="7">
    <source>
        <dbReference type="EMBL" id="TLD98811.1"/>
    </source>
</evidence>
<evidence type="ECO:0000259" key="4">
    <source>
        <dbReference type="PROSITE" id="PS50042"/>
    </source>
</evidence>
<dbReference type="Proteomes" id="UP000255139">
    <property type="component" value="Unassembled WGS sequence"/>
</dbReference>
<reference evidence="7 8" key="1">
    <citation type="journal article" date="2014" name="Genome Announc.">
        <title>Draft genome sequences of eight enterohepatic helicobacter species isolated from both laboratory and wild rodents.</title>
        <authorList>
            <person name="Sheh A."/>
            <person name="Shen Z."/>
            <person name="Fox J.G."/>
        </authorList>
    </citation>
    <scope>NUCLEOTIDE SEQUENCE [LARGE SCALE GENOMIC DNA]</scope>
    <source>
        <strain evidence="7 8">ST1</strain>
    </source>
</reference>